<dbReference type="Proteomes" id="UP000564964">
    <property type="component" value="Unassembled WGS sequence"/>
</dbReference>
<reference evidence="3" key="1">
    <citation type="journal article" date="2020" name="bioRxiv">
        <title>A rank-normalized archaeal taxonomy based on genome phylogeny resolves widespread incomplete and uneven classifications.</title>
        <authorList>
            <person name="Rinke C."/>
            <person name="Chuvochina M."/>
            <person name="Mussig A.J."/>
            <person name="Chaumeil P.-A."/>
            <person name="Waite D.W."/>
            <person name="Whitman W.B."/>
            <person name="Parks D.H."/>
            <person name="Hugenholtz P."/>
        </authorList>
    </citation>
    <scope>NUCLEOTIDE SEQUENCE [LARGE SCALE GENOMIC DNA]</scope>
</reference>
<evidence type="ECO:0000256" key="1">
    <source>
        <dbReference type="SAM" id="Phobius"/>
    </source>
</evidence>
<dbReference type="AlphaFoldDB" id="A0A7J4JHY7"/>
<evidence type="ECO:0000313" key="2">
    <source>
        <dbReference type="EMBL" id="HIH16005.1"/>
    </source>
</evidence>
<organism evidence="2 3">
    <name type="scientific">Candidatus Iainarchaeum sp</name>
    <dbReference type="NCBI Taxonomy" id="3101447"/>
    <lineage>
        <taxon>Archaea</taxon>
        <taxon>Candidatus Iainarchaeota</taxon>
        <taxon>Candidatus Iainarchaeia</taxon>
        <taxon>Candidatus Iainarchaeales</taxon>
        <taxon>Candidatus Iainarchaeaceae</taxon>
        <taxon>Candidatus Iainarchaeum</taxon>
    </lineage>
</organism>
<comment type="caution">
    <text evidence="2">The sequence shown here is derived from an EMBL/GenBank/DDBJ whole genome shotgun (WGS) entry which is preliminary data.</text>
</comment>
<keyword evidence="1" id="KW-0812">Transmembrane</keyword>
<feature type="non-terminal residue" evidence="2">
    <location>
        <position position="55"/>
    </location>
</feature>
<gene>
    <name evidence="2" type="ORF">HA252_01215</name>
</gene>
<dbReference type="EMBL" id="DUGH01000028">
    <property type="protein sequence ID" value="HIH16005.1"/>
    <property type="molecule type" value="Genomic_DNA"/>
</dbReference>
<proteinExistence type="predicted"/>
<name>A0A7J4JHY7_9ARCH</name>
<accession>A0A7J4JHY7</accession>
<sequence>MAEHAPHHTHRKEGIVHFPHKRMRFLLVALVASILIYPFVEGDALGYLALALVFS</sequence>
<keyword evidence="1" id="KW-1133">Transmembrane helix</keyword>
<keyword evidence="1" id="KW-0472">Membrane</keyword>
<feature type="transmembrane region" description="Helical" evidence="1">
    <location>
        <begin position="25"/>
        <end position="54"/>
    </location>
</feature>
<evidence type="ECO:0000313" key="3">
    <source>
        <dbReference type="Proteomes" id="UP000564964"/>
    </source>
</evidence>
<protein>
    <submittedName>
        <fullName evidence="2">Uncharacterized protein</fullName>
    </submittedName>
</protein>